<gene>
    <name evidence="4" type="ORF">EH55_12655</name>
</gene>
<dbReference type="GO" id="GO:0016836">
    <property type="term" value="F:hydro-lyase activity"/>
    <property type="evidence" value="ECO:0007669"/>
    <property type="project" value="InterPro"/>
</dbReference>
<keyword evidence="5" id="KW-1185">Reference proteome</keyword>
<dbReference type="InterPro" id="IPR004647">
    <property type="entry name" value="Fe-S_hydro-lyase_TtdB-typ_cat"/>
</dbReference>
<dbReference type="Pfam" id="PF05683">
    <property type="entry name" value="Fumerase_C"/>
    <property type="match status" value="1"/>
</dbReference>
<evidence type="ECO:0000256" key="1">
    <source>
        <dbReference type="ARBA" id="ARBA00008876"/>
    </source>
</evidence>
<dbReference type="OrthoDB" id="9798978at2"/>
<accession>A0A073IUK8</accession>
<organism evidence="4 5">
    <name type="scientific">Synergistes jonesii</name>
    <dbReference type="NCBI Taxonomy" id="2754"/>
    <lineage>
        <taxon>Bacteria</taxon>
        <taxon>Thermotogati</taxon>
        <taxon>Synergistota</taxon>
        <taxon>Synergistia</taxon>
        <taxon>Synergistales</taxon>
        <taxon>Synergistaceae</taxon>
        <taxon>Synergistes</taxon>
    </lineage>
</organism>
<dbReference type="STRING" id="2754.EH55_12655"/>
<dbReference type="EMBL" id="JMKI01000006">
    <property type="protein sequence ID" value="KEJ93151.1"/>
    <property type="molecule type" value="Genomic_DNA"/>
</dbReference>
<dbReference type="SUPFAM" id="SSF117457">
    <property type="entry name" value="FumA C-terminal domain-like"/>
    <property type="match status" value="1"/>
</dbReference>
<evidence type="ECO:0000313" key="4">
    <source>
        <dbReference type="EMBL" id="KEJ93151.1"/>
    </source>
</evidence>
<comment type="similarity">
    <text evidence="1">Belongs to the class-I fumarase family.</text>
</comment>
<dbReference type="RefSeq" id="WP_037974492.1">
    <property type="nucleotide sequence ID" value="NZ_JAWRIX010000049.1"/>
</dbReference>
<evidence type="ECO:0000259" key="3">
    <source>
        <dbReference type="Pfam" id="PF05683"/>
    </source>
</evidence>
<dbReference type="eggNOG" id="COG1838">
    <property type="taxonomic scope" value="Bacteria"/>
</dbReference>
<keyword evidence="2" id="KW-0456">Lyase</keyword>
<proteinExistence type="inferred from homology"/>
<evidence type="ECO:0000313" key="5">
    <source>
        <dbReference type="Proteomes" id="UP000027665"/>
    </source>
</evidence>
<sequence>MKIQMPVDDERIRELRVYDMVEIYGPIFTGRDAVLPKVVKCIEEGTCEKRGIFLRGSAVFHTAVSPAGIGPTSSNKLDIEGSIPALSAAGVRMHIGKGSLKRETVEALKKYNSIFLVTPPSTALLTSTIKKKRVVAFPEEGMEALYEVEVEKFPAIVAVAGGVSIYDERD</sequence>
<dbReference type="GeneID" id="90982813"/>
<dbReference type="AlphaFoldDB" id="A0A073IUK8"/>
<comment type="caution">
    <text evidence="4">The sequence shown here is derived from an EMBL/GenBank/DDBJ whole genome shotgun (WGS) entry which is preliminary data.</text>
</comment>
<evidence type="ECO:0000256" key="2">
    <source>
        <dbReference type="ARBA" id="ARBA00023239"/>
    </source>
</evidence>
<name>A0A073IUK8_9BACT</name>
<reference evidence="4 5" key="1">
    <citation type="submission" date="2014-04" db="EMBL/GenBank/DDBJ databases">
        <title>Draft Genome Sequence of Synergistes jonesii.</title>
        <authorList>
            <person name="Coil D.A."/>
            <person name="Eisen J.A."/>
            <person name="Holland-Moritz H.E."/>
        </authorList>
    </citation>
    <scope>NUCLEOTIDE SEQUENCE [LARGE SCALE GENOMIC DNA]</scope>
    <source>
        <strain evidence="4 5">78-1</strain>
    </source>
</reference>
<dbReference type="Proteomes" id="UP000027665">
    <property type="component" value="Unassembled WGS sequence"/>
</dbReference>
<dbReference type="Gene3D" id="3.20.130.10">
    <property type="entry name" value="Fe-S hydro-lyase, tartrate dehydratase beta-type, catalytic domain"/>
    <property type="match status" value="1"/>
</dbReference>
<dbReference type="PANTHER" id="PTHR43351:SF2">
    <property type="entry name" value="L(+)-TARTRATE DEHYDRATASE SUBUNIT BETA-RELATED"/>
    <property type="match status" value="1"/>
</dbReference>
<protein>
    <submittedName>
        <fullName evidence="4">Fumarate hydratase</fullName>
    </submittedName>
</protein>
<dbReference type="PANTHER" id="PTHR43351">
    <property type="entry name" value="L(+)-TARTRATE DEHYDRATASE SUBUNIT BETA"/>
    <property type="match status" value="1"/>
</dbReference>
<feature type="domain" description="Fe-S hydro-lyase tartrate dehydratase beta-type catalytic" evidence="3">
    <location>
        <begin position="5"/>
        <end position="166"/>
    </location>
</feature>
<dbReference type="PATRIC" id="fig|2754.20.peg.523"/>
<dbReference type="InterPro" id="IPR036660">
    <property type="entry name" value="Fe-S_hydroAse_TtdB_cat_sf"/>
</dbReference>